<dbReference type="InterPro" id="IPR001680">
    <property type="entry name" value="WD40_rpt"/>
</dbReference>
<evidence type="ECO:0000256" key="6">
    <source>
        <dbReference type="ARBA" id="ARBA00022553"/>
    </source>
</evidence>
<proteinExistence type="inferred from homology"/>
<evidence type="ECO:0000256" key="20">
    <source>
        <dbReference type="SAM" id="MobiDB-lite"/>
    </source>
</evidence>
<dbReference type="GO" id="GO:0034511">
    <property type="term" value="F:U3 snoRNA binding"/>
    <property type="evidence" value="ECO:0007669"/>
    <property type="project" value="InterPro"/>
</dbReference>
<dbReference type="FunFam" id="2.130.10.10:FF:000143">
    <property type="entry name" value="U3 small nucleolar RNA-interacting protein 2 isoform X2"/>
    <property type="match status" value="1"/>
</dbReference>
<evidence type="ECO:0000256" key="17">
    <source>
        <dbReference type="ARBA" id="ARBA00076054"/>
    </source>
</evidence>
<dbReference type="InterPro" id="IPR020472">
    <property type="entry name" value="WD40_PAC1"/>
</dbReference>
<comment type="similarity">
    <text evidence="2">Belongs to the WD repeat RRP9 family.</text>
</comment>
<dbReference type="AlphaFoldDB" id="A0A8K0ER61"/>
<evidence type="ECO:0000256" key="18">
    <source>
        <dbReference type="ARBA" id="ARBA00077445"/>
    </source>
</evidence>
<gene>
    <name evidence="21" type="primary">RRP9</name>
    <name evidence="21" type="ORF">BLAG_LOCUS19549</name>
</gene>
<evidence type="ECO:0000256" key="8">
    <source>
        <dbReference type="ARBA" id="ARBA00022737"/>
    </source>
</evidence>
<keyword evidence="4" id="KW-1017">Isopeptide bond</keyword>
<keyword evidence="22" id="KW-1185">Reference proteome</keyword>
<keyword evidence="10" id="KW-0694">RNA-binding</keyword>
<dbReference type="InterPro" id="IPR036322">
    <property type="entry name" value="WD40_repeat_dom_sf"/>
</dbReference>
<comment type="subunit">
    <text evidence="15">Interacts specifically with the U3 small nucleolar RNA (U3 snoRNA). Binds a sub-fragment of the U3 snoRNA surrounding the B/C motif (3UBC). This association with the U3BC RNA is dependent on the binding of a protein called 15.5K to the box B/C motif. The association of the protein with the U3BC RNA was found to be also dependent on a conserved RNA structure that flanks the box B/C motif. Part of the small subunit (SSU) processome, composed of more than 70 proteins and the RNA chaperone small nucleolar RNA (snoRNA) U3.</text>
</comment>
<dbReference type="GO" id="GO:0032040">
    <property type="term" value="C:small-subunit processome"/>
    <property type="evidence" value="ECO:0007669"/>
    <property type="project" value="TreeGrafter"/>
</dbReference>
<comment type="function">
    <text evidence="14">Component of a nucleolar small nuclear ribonucleoprotein particle (snoRNP) thought to participate in the processing and modification of pre-ribosomal RNA (pre-rRNA). Part of the small subunit (SSU) processome, first precursor of the small eukaryotic ribosomal subunit. During the assembly of the SSU processome in the nucleolus, many ribosome biogenesis factors, an RNA chaperone and ribosomal proteins associate with the nascent pre-rRNA and work in concert to generate RNA folding, modifications, rearrangements and cleavage as well as targeted degradation of pre-ribosomal RNA by the RNA exosome.</text>
</comment>
<evidence type="ECO:0000256" key="3">
    <source>
        <dbReference type="ARBA" id="ARBA00022481"/>
    </source>
</evidence>
<evidence type="ECO:0000256" key="1">
    <source>
        <dbReference type="ARBA" id="ARBA00004604"/>
    </source>
</evidence>
<feature type="repeat" description="WD" evidence="19">
    <location>
        <begin position="229"/>
        <end position="270"/>
    </location>
</feature>
<evidence type="ECO:0000256" key="14">
    <source>
        <dbReference type="ARBA" id="ARBA00055322"/>
    </source>
</evidence>
<keyword evidence="9" id="KW-0832">Ubl conjugation</keyword>
<evidence type="ECO:0000256" key="7">
    <source>
        <dbReference type="ARBA" id="ARBA00022574"/>
    </source>
</evidence>
<dbReference type="Gene3D" id="2.130.10.10">
    <property type="entry name" value="YVTN repeat-like/Quinoprotein amine dehydrogenase"/>
    <property type="match status" value="1"/>
</dbReference>
<keyword evidence="12" id="KW-0539">Nucleus</keyword>
<evidence type="ECO:0000256" key="16">
    <source>
        <dbReference type="ARBA" id="ARBA00074377"/>
    </source>
</evidence>
<dbReference type="CDD" id="cd00200">
    <property type="entry name" value="WD40"/>
    <property type="match status" value="1"/>
</dbReference>
<feature type="repeat" description="WD" evidence="19">
    <location>
        <begin position="271"/>
        <end position="312"/>
    </location>
</feature>
<keyword evidence="5" id="KW-0698">rRNA processing</keyword>
<keyword evidence="6" id="KW-0597">Phosphoprotein</keyword>
<keyword evidence="13" id="KW-0687">Ribonucleoprotein</keyword>
<dbReference type="PANTHER" id="PTHR19865:SF0">
    <property type="entry name" value="U3 SMALL NUCLEOLAR RNA-INTERACTING PROTEIN 2"/>
    <property type="match status" value="1"/>
</dbReference>
<evidence type="ECO:0000256" key="10">
    <source>
        <dbReference type="ARBA" id="ARBA00022884"/>
    </source>
</evidence>
<keyword evidence="11" id="KW-0007">Acetylation</keyword>
<evidence type="ECO:0000256" key="11">
    <source>
        <dbReference type="ARBA" id="ARBA00022990"/>
    </source>
</evidence>
<feature type="repeat" description="WD" evidence="19">
    <location>
        <begin position="176"/>
        <end position="217"/>
    </location>
</feature>
<dbReference type="PROSITE" id="PS50294">
    <property type="entry name" value="WD_REPEATS_REGION"/>
    <property type="match status" value="4"/>
</dbReference>
<evidence type="ECO:0000256" key="5">
    <source>
        <dbReference type="ARBA" id="ARBA00022552"/>
    </source>
</evidence>
<dbReference type="Proteomes" id="UP000838412">
    <property type="component" value="Chromosome 5"/>
</dbReference>
<dbReference type="PRINTS" id="PR00320">
    <property type="entry name" value="GPROTEINBRPT"/>
</dbReference>
<protein>
    <recommendedName>
        <fullName evidence="16">U3 small nucleolar RNA-interacting protein 2</fullName>
    </recommendedName>
    <alternativeName>
        <fullName evidence="18">RRP9 homolog</fullName>
    </alternativeName>
    <alternativeName>
        <fullName evidence="17">U3 small nucleolar ribonucleoprotein-associated 55 kDa protein</fullName>
    </alternativeName>
</protein>
<feature type="repeat" description="WD" evidence="19">
    <location>
        <begin position="313"/>
        <end position="354"/>
    </location>
</feature>
<comment type="subcellular location">
    <subcellularLocation>
        <location evidence="1">Nucleus</location>
        <location evidence="1">Nucleolus</location>
    </subcellularLocation>
</comment>
<evidence type="ECO:0000256" key="12">
    <source>
        <dbReference type="ARBA" id="ARBA00023242"/>
    </source>
</evidence>
<dbReference type="GO" id="GO:0006364">
    <property type="term" value="P:rRNA processing"/>
    <property type="evidence" value="ECO:0007669"/>
    <property type="project" value="UniProtKB-KW"/>
</dbReference>
<feature type="compositionally biased region" description="Basic residues" evidence="20">
    <location>
        <begin position="62"/>
        <end position="77"/>
    </location>
</feature>
<keyword evidence="8" id="KW-0677">Repeat</keyword>
<evidence type="ECO:0000256" key="13">
    <source>
        <dbReference type="ARBA" id="ARBA00023274"/>
    </source>
</evidence>
<evidence type="ECO:0000256" key="4">
    <source>
        <dbReference type="ARBA" id="ARBA00022499"/>
    </source>
</evidence>
<dbReference type="InterPro" id="IPR039241">
    <property type="entry name" value="Rrp9-like"/>
</dbReference>
<reference evidence="21" key="1">
    <citation type="submission" date="2022-01" db="EMBL/GenBank/DDBJ databases">
        <authorList>
            <person name="Braso-Vives M."/>
        </authorList>
    </citation>
    <scope>NUCLEOTIDE SEQUENCE</scope>
</reference>
<dbReference type="OrthoDB" id="189968at2759"/>
<dbReference type="EMBL" id="OV696690">
    <property type="protein sequence ID" value="CAH1265621.1"/>
    <property type="molecule type" value="Genomic_DNA"/>
</dbReference>
<feature type="region of interest" description="Disordered" evidence="20">
    <location>
        <begin position="43"/>
        <end position="90"/>
    </location>
</feature>
<evidence type="ECO:0000313" key="21">
    <source>
        <dbReference type="EMBL" id="CAH1265621.1"/>
    </source>
</evidence>
<sequence length="506" mass="55827">MDCHHDSRPSSLDISKGRFPFISLHAPDKMSFFIRNSAKTKISSPKVGLKRKTPAKPSGGKAGKKTNGRLPGKRRMKGGSEEIASDEEILSDVEDVAQDAASEDEEETAQEKRLRLTKQYLAQLEEEEADKRVSEEIDRDAISHRLQEDLLEQAGKLQRKVAAQYIPPTPEDMQVLRGHQLPLTCLVVSPDSTHVYTGAKDCSIIKWNLADGKKEKVIAGGRKGTEDKHQGHTAHVLCLAISSDNKFLASGCRNKIIHIWDPVSLTRLQTFTGHRDAVAGLAFRKGTHTLFSGSHDKTVKVWSLDEMAYVETLFGHEDSIMALDSLSRERAVTAGGRDRTVRVWKIPEESQLVFHGENRGSIDCVAFINEQHIVSGDDNGNVSVWGLMKKKPLVSVRGAHHAEGSDQQECWVSAVAALTNSDLIASGGNSSGSSDGHIRLWQCGDHFKTVKPLFSIPVVGFVNGLKFSSDGSFLVAAVGQEHRLGRWWRLKPARNSLVIIRLRKTS</sequence>
<keyword evidence="3" id="KW-0488">Methylation</keyword>
<organism evidence="21 22">
    <name type="scientific">Branchiostoma lanceolatum</name>
    <name type="common">Common lancelet</name>
    <name type="synonym">Amphioxus lanceolatum</name>
    <dbReference type="NCBI Taxonomy" id="7740"/>
    <lineage>
        <taxon>Eukaryota</taxon>
        <taxon>Metazoa</taxon>
        <taxon>Chordata</taxon>
        <taxon>Cephalochordata</taxon>
        <taxon>Leptocardii</taxon>
        <taxon>Amphioxiformes</taxon>
        <taxon>Branchiostomatidae</taxon>
        <taxon>Branchiostoma</taxon>
    </lineage>
</organism>
<dbReference type="PANTHER" id="PTHR19865">
    <property type="entry name" value="U3 SMALL NUCLEOLAR RNA INTERACTING PROTEIN 2"/>
    <property type="match status" value="1"/>
</dbReference>
<dbReference type="SMART" id="SM00320">
    <property type="entry name" value="WD40"/>
    <property type="match status" value="7"/>
</dbReference>
<dbReference type="SUPFAM" id="SSF50978">
    <property type="entry name" value="WD40 repeat-like"/>
    <property type="match status" value="1"/>
</dbReference>
<keyword evidence="7 19" id="KW-0853">WD repeat</keyword>
<dbReference type="PROSITE" id="PS50082">
    <property type="entry name" value="WD_REPEATS_2"/>
    <property type="match status" value="4"/>
</dbReference>
<dbReference type="Pfam" id="PF00400">
    <property type="entry name" value="WD40"/>
    <property type="match status" value="5"/>
</dbReference>
<evidence type="ECO:0000256" key="9">
    <source>
        <dbReference type="ARBA" id="ARBA00022843"/>
    </source>
</evidence>
<dbReference type="InterPro" id="IPR015943">
    <property type="entry name" value="WD40/YVTN_repeat-like_dom_sf"/>
</dbReference>
<evidence type="ECO:0000256" key="19">
    <source>
        <dbReference type="PROSITE-ProRule" id="PRU00221"/>
    </source>
</evidence>
<evidence type="ECO:0000256" key="2">
    <source>
        <dbReference type="ARBA" id="ARBA00006777"/>
    </source>
</evidence>
<name>A0A8K0ER61_BRALA</name>
<evidence type="ECO:0000256" key="15">
    <source>
        <dbReference type="ARBA" id="ARBA00065513"/>
    </source>
</evidence>
<accession>A0A8K0ER61</accession>
<evidence type="ECO:0000313" key="22">
    <source>
        <dbReference type="Proteomes" id="UP000838412"/>
    </source>
</evidence>